<protein>
    <submittedName>
        <fullName evidence="2">Uncharacterized protein</fullName>
    </submittedName>
</protein>
<feature type="region of interest" description="Disordered" evidence="1">
    <location>
        <begin position="47"/>
        <end position="78"/>
    </location>
</feature>
<accession>A0AA88VVQ6</accession>
<dbReference type="EMBL" id="JAVXUP010001072">
    <property type="protein sequence ID" value="KAK3016376.1"/>
    <property type="molecule type" value="Genomic_DNA"/>
</dbReference>
<organism evidence="2 3">
    <name type="scientific">Escallonia herrerae</name>
    <dbReference type="NCBI Taxonomy" id="1293975"/>
    <lineage>
        <taxon>Eukaryota</taxon>
        <taxon>Viridiplantae</taxon>
        <taxon>Streptophyta</taxon>
        <taxon>Embryophyta</taxon>
        <taxon>Tracheophyta</taxon>
        <taxon>Spermatophyta</taxon>
        <taxon>Magnoliopsida</taxon>
        <taxon>eudicotyledons</taxon>
        <taxon>Gunneridae</taxon>
        <taxon>Pentapetalae</taxon>
        <taxon>asterids</taxon>
        <taxon>campanulids</taxon>
        <taxon>Escalloniales</taxon>
        <taxon>Escalloniaceae</taxon>
        <taxon>Escallonia</taxon>
    </lineage>
</organism>
<feature type="compositionally biased region" description="Basic and acidic residues" evidence="1">
    <location>
        <begin position="8"/>
        <end position="21"/>
    </location>
</feature>
<reference evidence="2" key="1">
    <citation type="submission" date="2022-12" db="EMBL/GenBank/DDBJ databases">
        <title>Draft genome assemblies for two species of Escallonia (Escalloniales).</title>
        <authorList>
            <person name="Chanderbali A."/>
            <person name="Dervinis C."/>
            <person name="Anghel I."/>
            <person name="Soltis D."/>
            <person name="Soltis P."/>
            <person name="Zapata F."/>
        </authorList>
    </citation>
    <scope>NUCLEOTIDE SEQUENCE</scope>
    <source>
        <strain evidence="2">UCBG64.0493</strain>
        <tissue evidence="2">Leaf</tissue>
    </source>
</reference>
<feature type="region of interest" description="Disordered" evidence="1">
    <location>
        <begin position="1"/>
        <end position="33"/>
    </location>
</feature>
<evidence type="ECO:0000256" key="1">
    <source>
        <dbReference type="SAM" id="MobiDB-lite"/>
    </source>
</evidence>
<sequence>MTGKGNRKLREEEEQDAHTLCEMRPPQLPPPEEPLLRLQLECEGNSKEDHRNWSYEVPPSSSPQVPKRFLGTREPPQPLKIPCVLGMREITWLALGENAEWKTNKAGNGINRIEITGLKQKQMKAKQDYGNPSVKAYMRKYGTCAG</sequence>
<name>A0AA88VVQ6_9ASTE</name>
<gene>
    <name evidence="2" type="ORF">RJ639_005369</name>
</gene>
<evidence type="ECO:0000313" key="2">
    <source>
        <dbReference type="EMBL" id="KAK3016376.1"/>
    </source>
</evidence>
<dbReference type="Proteomes" id="UP001188597">
    <property type="component" value="Unassembled WGS sequence"/>
</dbReference>
<keyword evidence="3" id="KW-1185">Reference proteome</keyword>
<proteinExistence type="predicted"/>
<comment type="caution">
    <text evidence="2">The sequence shown here is derived from an EMBL/GenBank/DDBJ whole genome shotgun (WGS) entry which is preliminary data.</text>
</comment>
<evidence type="ECO:0000313" key="3">
    <source>
        <dbReference type="Proteomes" id="UP001188597"/>
    </source>
</evidence>
<dbReference type="AlphaFoldDB" id="A0AA88VVQ6"/>